<dbReference type="PANTHER" id="PTHR23061">
    <property type="entry name" value="DNA POLYMERASE 2 ALPHA 70 KDA SUBUNIT"/>
    <property type="match status" value="1"/>
</dbReference>
<feature type="non-terminal residue" evidence="8">
    <location>
        <position position="1"/>
    </location>
</feature>
<evidence type="ECO:0000256" key="4">
    <source>
        <dbReference type="ARBA" id="ARBA00022705"/>
    </source>
</evidence>
<dbReference type="AlphaFoldDB" id="A0A7L1Y2K7"/>
<keyword evidence="9" id="KW-1185">Reference proteome</keyword>
<dbReference type="PANTHER" id="PTHR23061:SF12">
    <property type="entry name" value="DNA POLYMERASE ALPHA SUBUNIT B"/>
    <property type="match status" value="1"/>
</dbReference>
<keyword evidence="4" id="KW-0235">DNA replication</keyword>
<evidence type="ECO:0000256" key="6">
    <source>
        <dbReference type="SAM" id="MobiDB-lite"/>
    </source>
</evidence>
<dbReference type="Pfam" id="PF04042">
    <property type="entry name" value="DNA_pol_E_B"/>
    <property type="match status" value="1"/>
</dbReference>
<evidence type="ECO:0000256" key="5">
    <source>
        <dbReference type="ARBA" id="ARBA00023242"/>
    </source>
</evidence>
<comment type="similarity">
    <text evidence="2">Belongs to the DNA polymerase alpha subunit B family.</text>
</comment>
<protein>
    <recommendedName>
        <fullName evidence="3">DNA polymerase alpha subunit B</fullName>
    </recommendedName>
</protein>
<sequence length="146" mass="16072">SFCPQNPSLLVPAGQRMVLVACGPYTTSDSITYEPLTDLLEVIARDRPDVCILGGIPQIPSFSLNSQNCQLLGSFAEVFKLCLKMIVEGTRSTGCQLVLVPSLRDVHHDFVYPQPPFPGPDLPREDRAVTKPPFYPKKDPKTLMAT</sequence>
<gene>
    <name evidence="8" type="primary">Pola2_1</name>
    <name evidence="8" type="ORF">THIORB_R15198</name>
</gene>
<name>A0A7L1Y2K7_9AVES</name>
<evidence type="ECO:0000256" key="3">
    <source>
        <dbReference type="ARBA" id="ARBA00018596"/>
    </source>
</evidence>
<feature type="compositionally biased region" description="Basic and acidic residues" evidence="6">
    <location>
        <begin position="136"/>
        <end position="146"/>
    </location>
</feature>
<evidence type="ECO:0000313" key="9">
    <source>
        <dbReference type="Proteomes" id="UP000565698"/>
    </source>
</evidence>
<dbReference type="Gene3D" id="3.60.21.60">
    <property type="match status" value="1"/>
</dbReference>
<reference evidence="8 9" key="1">
    <citation type="submission" date="2019-09" db="EMBL/GenBank/DDBJ databases">
        <title>Bird 10,000 Genomes (B10K) Project - Family phase.</title>
        <authorList>
            <person name="Zhang G."/>
        </authorList>
    </citation>
    <scope>NUCLEOTIDE SEQUENCE [LARGE SCALE GENOMIC DNA]</scope>
    <source>
        <strain evidence="8">B10K-DU-002-47</strain>
        <tissue evidence="8">Muscle</tissue>
    </source>
</reference>
<comment type="caution">
    <text evidence="8">The sequence shown here is derived from an EMBL/GenBank/DDBJ whole genome shotgun (WGS) entry which is preliminary data.</text>
</comment>
<proteinExistence type="inferred from homology"/>
<organism evidence="8 9">
    <name type="scientific">Thinocorus orbignyianus</name>
    <dbReference type="NCBI Taxonomy" id="161742"/>
    <lineage>
        <taxon>Eukaryota</taxon>
        <taxon>Metazoa</taxon>
        <taxon>Chordata</taxon>
        <taxon>Craniata</taxon>
        <taxon>Vertebrata</taxon>
        <taxon>Euteleostomi</taxon>
        <taxon>Archelosauria</taxon>
        <taxon>Archosauria</taxon>
        <taxon>Dinosauria</taxon>
        <taxon>Saurischia</taxon>
        <taxon>Theropoda</taxon>
        <taxon>Coelurosauria</taxon>
        <taxon>Aves</taxon>
        <taxon>Neognathae</taxon>
        <taxon>Neoaves</taxon>
        <taxon>Aequornithes</taxon>
        <taxon>Ciconiiformes</taxon>
        <taxon>Thinocoridae</taxon>
        <taxon>Thinocorus</taxon>
    </lineage>
</organism>
<evidence type="ECO:0000259" key="7">
    <source>
        <dbReference type="Pfam" id="PF04042"/>
    </source>
</evidence>
<dbReference type="Proteomes" id="UP000565698">
    <property type="component" value="Unassembled WGS sequence"/>
</dbReference>
<evidence type="ECO:0000313" key="8">
    <source>
        <dbReference type="EMBL" id="NXP15214.1"/>
    </source>
</evidence>
<dbReference type="EMBL" id="VXBW01008080">
    <property type="protein sequence ID" value="NXP15214.1"/>
    <property type="molecule type" value="Genomic_DNA"/>
</dbReference>
<evidence type="ECO:0000256" key="2">
    <source>
        <dbReference type="ARBA" id="ARBA00007299"/>
    </source>
</evidence>
<dbReference type="InterPro" id="IPR016722">
    <property type="entry name" value="DNA_pol_alpha_bsu"/>
</dbReference>
<evidence type="ECO:0000256" key="1">
    <source>
        <dbReference type="ARBA" id="ARBA00004123"/>
    </source>
</evidence>
<dbReference type="OrthoDB" id="336885at2759"/>
<keyword evidence="5" id="KW-0539">Nucleus</keyword>
<dbReference type="GO" id="GO:0005658">
    <property type="term" value="C:alpha DNA polymerase:primase complex"/>
    <property type="evidence" value="ECO:0007669"/>
    <property type="project" value="TreeGrafter"/>
</dbReference>
<feature type="non-terminal residue" evidence="8">
    <location>
        <position position="146"/>
    </location>
</feature>
<feature type="region of interest" description="Disordered" evidence="6">
    <location>
        <begin position="114"/>
        <end position="146"/>
    </location>
</feature>
<feature type="domain" description="DNA polymerase alpha/delta/epsilon subunit B" evidence="7">
    <location>
        <begin position="18"/>
        <end position="128"/>
    </location>
</feature>
<dbReference type="GO" id="GO:0006270">
    <property type="term" value="P:DNA replication initiation"/>
    <property type="evidence" value="ECO:0007669"/>
    <property type="project" value="TreeGrafter"/>
</dbReference>
<dbReference type="InterPro" id="IPR007185">
    <property type="entry name" value="DNA_pol_a/d/e_bsu"/>
</dbReference>
<accession>A0A7L1Y2K7</accession>
<comment type="subcellular location">
    <subcellularLocation>
        <location evidence="1">Nucleus</location>
    </subcellularLocation>
</comment>
<dbReference type="GO" id="GO:0003677">
    <property type="term" value="F:DNA binding"/>
    <property type="evidence" value="ECO:0007669"/>
    <property type="project" value="InterPro"/>
</dbReference>